<reference evidence="1 2" key="2">
    <citation type="submission" date="2017-10" db="EMBL/GenBank/DDBJ databases">
        <title>Extensive intraspecific genome diversity in a model arbuscular mycorrhizal fungus.</title>
        <authorList>
            <person name="Chen E.C.H."/>
            <person name="Morin E."/>
            <person name="Baudet D."/>
            <person name="Noel J."/>
            <person name="Ndikumana S."/>
            <person name="Charron P."/>
            <person name="St-Onge C."/>
            <person name="Giorgi J."/>
            <person name="Grigoriev I.V."/>
            <person name="Roux C."/>
            <person name="Martin F.M."/>
            <person name="Corradi N."/>
        </authorList>
    </citation>
    <scope>NUCLEOTIDE SEQUENCE [LARGE SCALE GENOMIC DNA]</scope>
    <source>
        <strain evidence="1 2">C2</strain>
    </source>
</reference>
<reference evidence="1 2" key="1">
    <citation type="submission" date="2016-04" db="EMBL/GenBank/DDBJ databases">
        <title>Genome analyses suggest a sexual origin of heterokaryosis in a supposedly ancient asexual fungus.</title>
        <authorList>
            <person name="Ropars J."/>
            <person name="Sedzielewska K."/>
            <person name="Noel J."/>
            <person name="Charron P."/>
            <person name="Farinelli L."/>
            <person name="Marton T."/>
            <person name="Kruger M."/>
            <person name="Pelin A."/>
            <person name="Brachmann A."/>
            <person name="Corradi N."/>
        </authorList>
    </citation>
    <scope>NUCLEOTIDE SEQUENCE [LARGE SCALE GENOMIC DNA]</scope>
    <source>
        <strain evidence="1 2">C2</strain>
    </source>
</reference>
<organism evidence="1 2">
    <name type="scientific">Rhizophagus irregularis</name>
    <dbReference type="NCBI Taxonomy" id="588596"/>
    <lineage>
        <taxon>Eukaryota</taxon>
        <taxon>Fungi</taxon>
        <taxon>Fungi incertae sedis</taxon>
        <taxon>Mucoromycota</taxon>
        <taxon>Glomeromycotina</taxon>
        <taxon>Glomeromycetes</taxon>
        <taxon>Glomerales</taxon>
        <taxon>Glomeraceae</taxon>
        <taxon>Rhizophagus</taxon>
    </lineage>
</organism>
<dbReference type="VEuPathDB" id="FungiDB:RhiirA1_533049"/>
<dbReference type="VEuPathDB" id="FungiDB:FUN_015516"/>
<dbReference type="Proteomes" id="UP000233469">
    <property type="component" value="Unassembled WGS sequence"/>
</dbReference>
<dbReference type="VEuPathDB" id="FungiDB:RhiirA1_478738"/>
<comment type="caution">
    <text evidence="1">The sequence shown here is derived from an EMBL/GenBank/DDBJ whole genome shotgun (WGS) entry which is preliminary data.</text>
</comment>
<name>A0A2N1M8A2_9GLOM</name>
<accession>A0A2N1M8A2</accession>
<protein>
    <submittedName>
        <fullName evidence="1">Uncharacterized protein</fullName>
    </submittedName>
</protein>
<dbReference type="EMBL" id="LLXL01004025">
    <property type="protein sequence ID" value="PKK57865.1"/>
    <property type="molecule type" value="Genomic_DNA"/>
</dbReference>
<dbReference type="VEuPathDB" id="FungiDB:RhiirFUN_019637"/>
<evidence type="ECO:0000313" key="1">
    <source>
        <dbReference type="EMBL" id="PKK57865.1"/>
    </source>
</evidence>
<gene>
    <name evidence="1" type="ORF">RhiirC2_797267</name>
</gene>
<evidence type="ECO:0000313" key="2">
    <source>
        <dbReference type="Proteomes" id="UP000233469"/>
    </source>
</evidence>
<proteinExistence type="predicted"/>
<sequence length="485" mass="55453">MSNSLSGKIFNFLTTSPLEHITAFSVIFQAMEEEPLIKQDALRNIVNNAVNLATNTYSNNILAQNKLLMVSMQSMGDPFNCNFPDSTLEIVGKPWVSISRLVLDSTPRMYGGTLTLILQVSEVYMWKAELLTMCRPRRDGNFFDVAYEGVRSLRDIEISKTIESPISREEIAKNMRELKSKLKGKSSQLAVEMCQLLEKVNIDNLTWQKPLASQVISDDSDLVQDLTLMARQSFMKLAQRMQATLPPTIQEKCKTFIKDFRIENIDEFSQKLSHTGTWKEREEDLLQVTEKILDTLSNIWKNPAFEPQNAKFQSEGTYITDVIVPVIRSALKIFQLENQLLLAQREEKLNELIFTESSRLICIDSKEENDKIKLWREMNDGMAYVHKGCRPDKDEFGILGIQVAGEMMHLSVLIKDINDVQRLYHLQSIIIPVQPTDAEILTHFVEALLVLRNVTIVNNSLLFHASRSKSNRLRRKSSTVSSDKE</sequence>
<dbReference type="AlphaFoldDB" id="A0A2N1M8A2"/>